<gene>
    <name evidence="7" type="ORF">HNR73_007877</name>
</gene>
<sequence>MEPVAAGTNEPDGLFALPEGARVVRRRRSPARRSRPEVTYVPVPDPVLVPQRSVAAPVGPPLSGMEEVGTGLLDRLDMMQRVAASAPPGPLLVNAGPGTGKTHTLTHRIAYLIADLDVPTRECVAITRDARAAEELRARLTRLLGERAAEVVVAPLDALAGAEPWRHVFVDDLHDFTAEEYEVLRGLGGDGEFVSATGDADQTLTEGQPDLLERFTTEHTDTRVFRLTRNYRSLETILATAGLLVSPVAVARSRLLQPCRREAVATPPVQRYAAADEAEETGVVADIVTRLARLGVPPGEIGVLWLGEPRQVAGATSLRLGAAVGREFRVVIVPGADAEALPVDTASRRRLFVALTRARDLVYLTHVGTPSPLLAEMHSGLVRVYGHVPDEVTKVEQPRLL</sequence>
<dbReference type="InterPro" id="IPR000212">
    <property type="entry name" value="DNA_helicase_UvrD/REP"/>
</dbReference>
<comment type="caution">
    <text evidence="7">The sequence shown here is derived from an EMBL/GenBank/DDBJ whole genome shotgun (WGS) entry which is preliminary data.</text>
</comment>
<evidence type="ECO:0000256" key="1">
    <source>
        <dbReference type="ARBA" id="ARBA00022741"/>
    </source>
</evidence>
<dbReference type="Pfam" id="PF13538">
    <property type="entry name" value="UvrD_C_2"/>
    <property type="match status" value="1"/>
</dbReference>
<evidence type="ECO:0000256" key="5">
    <source>
        <dbReference type="PROSITE-ProRule" id="PRU00560"/>
    </source>
</evidence>
<organism evidence="7 8">
    <name type="scientific">Phytomonospora endophytica</name>
    <dbReference type="NCBI Taxonomy" id="714109"/>
    <lineage>
        <taxon>Bacteria</taxon>
        <taxon>Bacillati</taxon>
        <taxon>Actinomycetota</taxon>
        <taxon>Actinomycetes</taxon>
        <taxon>Micromonosporales</taxon>
        <taxon>Micromonosporaceae</taxon>
        <taxon>Phytomonospora</taxon>
    </lineage>
</organism>
<keyword evidence="8" id="KW-1185">Reference proteome</keyword>
<dbReference type="GO" id="GO:0003678">
    <property type="term" value="F:DNA helicase activity"/>
    <property type="evidence" value="ECO:0007669"/>
    <property type="project" value="InterPro"/>
</dbReference>
<dbReference type="RefSeq" id="WP_184793052.1">
    <property type="nucleotide sequence ID" value="NZ_BONT01000080.1"/>
</dbReference>
<evidence type="ECO:0000259" key="6">
    <source>
        <dbReference type="PROSITE" id="PS51198"/>
    </source>
</evidence>
<dbReference type="GO" id="GO:0003677">
    <property type="term" value="F:DNA binding"/>
    <property type="evidence" value="ECO:0007669"/>
    <property type="project" value="InterPro"/>
</dbReference>
<dbReference type="EMBL" id="JACHGT010000028">
    <property type="protein sequence ID" value="MBB6039978.1"/>
    <property type="molecule type" value="Genomic_DNA"/>
</dbReference>
<dbReference type="Pfam" id="PF00580">
    <property type="entry name" value="UvrD-helicase"/>
    <property type="match status" value="1"/>
</dbReference>
<dbReference type="GO" id="GO:0005524">
    <property type="term" value="F:ATP binding"/>
    <property type="evidence" value="ECO:0007669"/>
    <property type="project" value="UniProtKB-UniRule"/>
</dbReference>
<reference evidence="7 8" key="1">
    <citation type="submission" date="2020-08" db="EMBL/GenBank/DDBJ databases">
        <title>Genomic Encyclopedia of Type Strains, Phase IV (KMG-IV): sequencing the most valuable type-strain genomes for metagenomic binning, comparative biology and taxonomic classification.</title>
        <authorList>
            <person name="Goeker M."/>
        </authorList>
    </citation>
    <scope>NUCLEOTIDE SEQUENCE [LARGE SCALE GENOMIC DNA]</scope>
    <source>
        <strain evidence="7 8">YIM 65646</strain>
    </source>
</reference>
<dbReference type="PANTHER" id="PTHR11070">
    <property type="entry name" value="UVRD / RECB / PCRA DNA HELICASE FAMILY MEMBER"/>
    <property type="match status" value="1"/>
</dbReference>
<evidence type="ECO:0000256" key="3">
    <source>
        <dbReference type="ARBA" id="ARBA00022806"/>
    </source>
</evidence>
<accession>A0A841G233</accession>
<evidence type="ECO:0000313" key="7">
    <source>
        <dbReference type="EMBL" id="MBB6039978.1"/>
    </source>
</evidence>
<feature type="domain" description="UvrD-like helicase ATP-binding" evidence="6">
    <location>
        <begin position="74"/>
        <end position="350"/>
    </location>
</feature>
<dbReference type="SUPFAM" id="SSF52540">
    <property type="entry name" value="P-loop containing nucleoside triphosphate hydrolases"/>
    <property type="match status" value="1"/>
</dbReference>
<evidence type="ECO:0000256" key="4">
    <source>
        <dbReference type="ARBA" id="ARBA00022840"/>
    </source>
</evidence>
<feature type="binding site" evidence="5">
    <location>
        <begin position="95"/>
        <end position="102"/>
    </location>
    <ligand>
        <name>ATP</name>
        <dbReference type="ChEBI" id="CHEBI:30616"/>
    </ligand>
</feature>
<dbReference type="GO" id="GO:0016787">
    <property type="term" value="F:hydrolase activity"/>
    <property type="evidence" value="ECO:0007669"/>
    <property type="project" value="UniProtKB-UniRule"/>
</dbReference>
<keyword evidence="1 5" id="KW-0547">Nucleotide-binding</keyword>
<name>A0A841G233_9ACTN</name>
<keyword evidence="2 5" id="KW-0378">Hydrolase</keyword>
<dbReference type="InterPro" id="IPR027785">
    <property type="entry name" value="UvrD-like_helicase_C"/>
</dbReference>
<evidence type="ECO:0000256" key="2">
    <source>
        <dbReference type="ARBA" id="ARBA00022801"/>
    </source>
</evidence>
<keyword evidence="4 5" id="KW-0067">ATP-binding</keyword>
<dbReference type="InterPro" id="IPR027417">
    <property type="entry name" value="P-loop_NTPase"/>
</dbReference>
<dbReference type="CDD" id="cd17932">
    <property type="entry name" value="DEXQc_UvrD"/>
    <property type="match status" value="1"/>
</dbReference>
<dbReference type="PROSITE" id="PS51198">
    <property type="entry name" value="UVRD_HELICASE_ATP_BIND"/>
    <property type="match status" value="1"/>
</dbReference>
<dbReference type="InterPro" id="IPR014016">
    <property type="entry name" value="UvrD-like_ATP-bd"/>
</dbReference>
<dbReference type="Proteomes" id="UP000548476">
    <property type="component" value="Unassembled WGS sequence"/>
</dbReference>
<protein>
    <submittedName>
        <fullName evidence="7">Superfamily I DNA/RNA helicase</fullName>
    </submittedName>
</protein>
<keyword evidence="3 5" id="KW-0347">Helicase</keyword>
<dbReference type="AlphaFoldDB" id="A0A841G233"/>
<dbReference type="Gene3D" id="3.40.50.300">
    <property type="entry name" value="P-loop containing nucleotide triphosphate hydrolases"/>
    <property type="match status" value="2"/>
</dbReference>
<evidence type="ECO:0000313" key="8">
    <source>
        <dbReference type="Proteomes" id="UP000548476"/>
    </source>
</evidence>
<proteinExistence type="predicted"/>